<dbReference type="PROSITE" id="PS51186">
    <property type="entry name" value="GNAT"/>
    <property type="match status" value="1"/>
</dbReference>
<dbReference type="PANTHER" id="PTHR43792">
    <property type="entry name" value="GNAT FAMILY, PUTATIVE (AFU_ORTHOLOGUE AFUA_3G00765)-RELATED-RELATED"/>
    <property type="match status" value="1"/>
</dbReference>
<proteinExistence type="predicted"/>
<dbReference type="Gene3D" id="3.40.630.30">
    <property type="match status" value="1"/>
</dbReference>
<dbReference type="EMBL" id="JARVKF010000212">
    <property type="protein sequence ID" value="KAK9420961.1"/>
    <property type="molecule type" value="Genomic_DNA"/>
</dbReference>
<gene>
    <name evidence="3" type="ORF">SUNI508_06106</name>
</gene>
<evidence type="ECO:0000259" key="2">
    <source>
        <dbReference type="PROSITE" id="PS51186"/>
    </source>
</evidence>
<evidence type="ECO:0000313" key="3">
    <source>
        <dbReference type="EMBL" id="KAK9420961.1"/>
    </source>
</evidence>
<keyword evidence="4" id="KW-1185">Reference proteome</keyword>
<dbReference type="SUPFAM" id="SSF55729">
    <property type="entry name" value="Acyl-CoA N-acyltransferases (Nat)"/>
    <property type="match status" value="1"/>
</dbReference>
<reference evidence="3 4" key="1">
    <citation type="journal article" date="2024" name="J. Plant Pathol.">
        <title>Sequence and assembly of the genome of Seiridium unicorne, isolate CBS 538.82, causal agent of cypress canker disease.</title>
        <authorList>
            <person name="Scali E."/>
            <person name="Rocca G.D."/>
            <person name="Danti R."/>
            <person name="Garbelotto M."/>
            <person name="Barberini S."/>
            <person name="Baroncelli R."/>
            <person name="Emiliani G."/>
        </authorList>
    </citation>
    <scope>NUCLEOTIDE SEQUENCE [LARGE SCALE GENOMIC DNA]</scope>
    <source>
        <strain evidence="3 4">BM-138-508</strain>
    </source>
</reference>
<evidence type="ECO:0000256" key="1">
    <source>
        <dbReference type="SAM" id="MobiDB-lite"/>
    </source>
</evidence>
<feature type="region of interest" description="Disordered" evidence="1">
    <location>
        <begin position="1"/>
        <end position="23"/>
    </location>
</feature>
<dbReference type="InterPro" id="IPR051531">
    <property type="entry name" value="N-acetyltransferase"/>
</dbReference>
<accession>A0ABR2V275</accession>
<dbReference type="PANTHER" id="PTHR43792:SF13">
    <property type="entry name" value="ACETYLTRANSFERASE"/>
    <property type="match status" value="1"/>
</dbReference>
<comment type="caution">
    <text evidence="3">The sequence shown here is derived from an EMBL/GenBank/DDBJ whole genome shotgun (WGS) entry which is preliminary data.</text>
</comment>
<dbReference type="Pfam" id="PF13302">
    <property type="entry name" value="Acetyltransf_3"/>
    <property type="match status" value="1"/>
</dbReference>
<dbReference type="Proteomes" id="UP001408356">
    <property type="component" value="Unassembled WGS sequence"/>
</dbReference>
<sequence length="203" mass="22076">MDISASPVLTPPRTPWTSASSPRHTLHPLPLSAFEALADGDLDLASSLTPPSLPALTQFVITPSNRSRWRRRLDSIAGDARNAPWMTRLIVFEADDTQGQPQSSSAIIVGRIGFHGKPDKRGVVEVGYEIDPVYWGRGHATAAMRIIVDLARAVEGVNVLKATVGEENLISARIVKGQGLEKVGFQVHERRGPGIVYELKVQD</sequence>
<name>A0ABR2V275_9PEZI</name>
<organism evidence="3 4">
    <name type="scientific">Seiridium unicorne</name>
    <dbReference type="NCBI Taxonomy" id="138068"/>
    <lineage>
        <taxon>Eukaryota</taxon>
        <taxon>Fungi</taxon>
        <taxon>Dikarya</taxon>
        <taxon>Ascomycota</taxon>
        <taxon>Pezizomycotina</taxon>
        <taxon>Sordariomycetes</taxon>
        <taxon>Xylariomycetidae</taxon>
        <taxon>Amphisphaeriales</taxon>
        <taxon>Sporocadaceae</taxon>
        <taxon>Seiridium</taxon>
    </lineage>
</organism>
<protein>
    <submittedName>
        <fullName evidence="3">N-acetyltransferase domain-containing protein</fullName>
    </submittedName>
</protein>
<dbReference type="InterPro" id="IPR016181">
    <property type="entry name" value="Acyl_CoA_acyltransferase"/>
</dbReference>
<feature type="domain" description="N-acetyltransferase" evidence="2">
    <location>
        <begin position="108"/>
        <end position="202"/>
    </location>
</feature>
<evidence type="ECO:0000313" key="4">
    <source>
        <dbReference type="Proteomes" id="UP001408356"/>
    </source>
</evidence>
<dbReference type="InterPro" id="IPR000182">
    <property type="entry name" value="GNAT_dom"/>
</dbReference>